<organism evidence="1">
    <name type="scientific">marine sediment metagenome</name>
    <dbReference type="NCBI Taxonomy" id="412755"/>
    <lineage>
        <taxon>unclassified sequences</taxon>
        <taxon>metagenomes</taxon>
        <taxon>ecological metagenomes</taxon>
    </lineage>
</organism>
<gene>
    <name evidence="1" type="ORF">LCGC14_2171900</name>
</gene>
<dbReference type="EMBL" id="LAZR01028056">
    <property type="protein sequence ID" value="KKL63756.1"/>
    <property type="molecule type" value="Genomic_DNA"/>
</dbReference>
<evidence type="ECO:0000313" key="1">
    <source>
        <dbReference type="EMBL" id="KKL63756.1"/>
    </source>
</evidence>
<name>A0A0F9EC32_9ZZZZ</name>
<sequence length="162" mass="18426">MRGVLARLPWRNVGFDSRPPPPMTMKKLIYRCERGHETTAGDKWYGEGMKRVPAPQRLVCWTPWEDDMCGLLARRKFAYHGTSHIEKVLREGVDGKYSSCACNCIWLASEPEHAEAFGDVVEVDMTGIDGGFLDEDWQGTYPNGYLGPERLRAYDSERVRPG</sequence>
<dbReference type="AlphaFoldDB" id="A0A0F9EC32"/>
<proteinExistence type="predicted"/>
<comment type="caution">
    <text evidence="1">The sequence shown here is derived from an EMBL/GenBank/DDBJ whole genome shotgun (WGS) entry which is preliminary data.</text>
</comment>
<protein>
    <submittedName>
        <fullName evidence="1">Uncharacterized protein</fullName>
    </submittedName>
</protein>
<accession>A0A0F9EC32</accession>
<reference evidence="1" key="1">
    <citation type="journal article" date="2015" name="Nature">
        <title>Complex archaea that bridge the gap between prokaryotes and eukaryotes.</title>
        <authorList>
            <person name="Spang A."/>
            <person name="Saw J.H."/>
            <person name="Jorgensen S.L."/>
            <person name="Zaremba-Niedzwiedzka K."/>
            <person name="Martijn J."/>
            <person name="Lind A.E."/>
            <person name="van Eijk R."/>
            <person name="Schleper C."/>
            <person name="Guy L."/>
            <person name="Ettema T.J."/>
        </authorList>
    </citation>
    <scope>NUCLEOTIDE SEQUENCE</scope>
</reference>